<dbReference type="KEGG" id="ptaw:DW352_19390"/>
<comment type="catalytic activity">
    <reaction evidence="8 9">
        <text>hydroxymethylbilane = uroporphyrinogen III + H2O</text>
        <dbReference type="Rhea" id="RHEA:18965"/>
        <dbReference type="ChEBI" id="CHEBI:15377"/>
        <dbReference type="ChEBI" id="CHEBI:57308"/>
        <dbReference type="ChEBI" id="CHEBI:57845"/>
        <dbReference type="EC" id="4.2.1.75"/>
    </reaction>
</comment>
<dbReference type="GO" id="GO:0006780">
    <property type="term" value="P:uroporphyrinogen III biosynthetic process"/>
    <property type="evidence" value="ECO:0007669"/>
    <property type="project" value="UniProtKB-UniRule"/>
</dbReference>
<dbReference type="AlphaFoldDB" id="A0A345ZZZ6"/>
<dbReference type="Pfam" id="PF02602">
    <property type="entry name" value="HEM4"/>
    <property type="match status" value="1"/>
</dbReference>
<comment type="similarity">
    <text evidence="2 9">Belongs to the uroporphyrinogen-III synthase family.</text>
</comment>
<dbReference type="GO" id="GO:0004852">
    <property type="term" value="F:uroporphyrinogen-III synthase activity"/>
    <property type="evidence" value="ECO:0007669"/>
    <property type="project" value="UniProtKB-UniRule"/>
</dbReference>
<accession>A0A345ZZZ6</accession>
<dbReference type="OrthoDB" id="7163809at2"/>
<dbReference type="Gene3D" id="3.40.50.10090">
    <property type="match status" value="2"/>
</dbReference>
<dbReference type="InterPro" id="IPR003754">
    <property type="entry name" value="4pyrrol_synth_uPrphyn_synth"/>
</dbReference>
<dbReference type="PANTHER" id="PTHR38042:SF1">
    <property type="entry name" value="UROPORPHYRINOGEN-III SYNTHASE, CHLOROPLASTIC"/>
    <property type="match status" value="1"/>
</dbReference>
<comment type="function">
    <text evidence="6 9">Catalyzes cyclization of the linear tetrapyrrole, hydroxymethylbilane, to the macrocyclic uroporphyrinogen III.</text>
</comment>
<dbReference type="CDD" id="cd06578">
    <property type="entry name" value="HemD"/>
    <property type="match status" value="1"/>
</dbReference>
<gene>
    <name evidence="11" type="ORF">DW352_19390</name>
</gene>
<evidence type="ECO:0000256" key="1">
    <source>
        <dbReference type="ARBA" id="ARBA00004772"/>
    </source>
</evidence>
<feature type="domain" description="Tetrapyrrole biosynthesis uroporphyrinogen III synthase" evidence="10">
    <location>
        <begin position="15"/>
        <end position="230"/>
    </location>
</feature>
<dbReference type="GO" id="GO:0006782">
    <property type="term" value="P:protoporphyrinogen IX biosynthetic process"/>
    <property type="evidence" value="ECO:0007669"/>
    <property type="project" value="UniProtKB-UniRule"/>
</dbReference>
<dbReference type="Proteomes" id="UP000254889">
    <property type="component" value="Chromosome"/>
</dbReference>
<evidence type="ECO:0000256" key="2">
    <source>
        <dbReference type="ARBA" id="ARBA00008133"/>
    </source>
</evidence>
<dbReference type="InterPro" id="IPR039793">
    <property type="entry name" value="UROS/Hem4"/>
</dbReference>
<dbReference type="EC" id="4.2.1.75" evidence="3 9"/>
<keyword evidence="4 9" id="KW-0456">Lyase</keyword>
<keyword evidence="12" id="KW-1185">Reference proteome</keyword>
<dbReference type="EMBL" id="CP031417">
    <property type="protein sequence ID" value="AXK82493.1"/>
    <property type="molecule type" value="Genomic_DNA"/>
</dbReference>
<sequence>MMRVAVTRPRADAERTATALRDEGHEVLVAPLMRVEPIAAELDGDWSAVIITSANAPEAIADNPAAPALYKLKLFAVGDRSAEAAQAAGFGDVESAGGDARALVSLIVQRHGGAALPLLYLAGEDRAADVVGELAAHGVKAEMRVVYRAVTAPFPDDLIEALRADEIDAVLHYSRRSADNYVAGAAAANIMEAALKPRHICLAESAAAPLVKAGAVQVAIAAHPDEGSLLALLAPSRP</sequence>
<name>A0A345ZZZ6_9HYPH</name>
<dbReference type="PANTHER" id="PTHR38042">
    <property type="entry name" value="UROPORPHYRINOGEN-III SYNTHASE, CHLOROPLASTIC"/>
    <property type="match status" value="1"/>
</dbReference>
<dbReference type="InterPro" id="IPR036108">
    <property type="entry name" value="4pyrrol_syn_uPrphyn_synt_sf"/>
</dbReference>
<proteinExistence type="inferred from homology"/>
<evidence type="ECO:0000313" key="11">
    <source>
        <dbReference type="EMBL" id="AXK82493.1"/>
    </source>
</evidence>
<dbReference type="SUPFAM" id="SSF69618">
    <property type="entry name" value="HemD-like"/>
    <property type="match status" value="1"/>
</dbReference>
<evidence type="ECO:0000259" key="10">
    <source>
        <dbReference type="Pfam" id="PF02602"/>
    </source>
</evidence>
<evidence type="ECO:0000256" key="5">
    <source>
        <dbReference type="ARBA" id="ARBA00023244"/>
    </source>
</evidence>
<evidence type="ECO:0000256" key="7">
    <source>
        <dbReference type="ARBA" id="ARBA00040167"/>
    </source>
</evidence>
<protein>
    <recommendedName>
        <fullName evidence="7 9">Uroporphyrinogen-III synthase</fullName>
        <ecNumber evidence="3 9">4.2.1.75</ecNumber>
    </recommendedName>
</protein>
<keyword evidence="5 9" id="KW-0627">Porphyrin biosynthesis</keyword>
<organism evidence="11 12">
    <name type="scientific">Pseudolabrys taiwanensis</name>
    <dbReference type="NCBI Taxonomy" id="331696"/>
    <lineage>
        <taxon>Bacteria</taxon>
        <taxon>Pseudomonadati</taxon>
        <taxon>Pseudomonadota</taxon>
        <taxon>Alphaproteobacteria</taxon>
        <taxon>Hyphomicrobiales</taxon>
        <taxon>Xanthobacteraceae</taxon>
        <taxon>Pseudolabrys</taxon>
    </lineage>
</organism>
<evidence type="ECO:0000313" key="12">
    <source>
        <dbReference type="Proteomes" id="UP000254889"/>
    </source>
</evidence>
<comment type="pathway">
    <text evidence="1 9">Porphyrin-containing compound metabolism; protoporphyrin-IX biosynthesis; coproporphyrinogen-III from 5-aminolevulinate: step 3/4.</text>
</comment>
<reference evidence="11 12" key="1">
    <citation type="submission" date="2018-07" db="EMBL/GenBank/DDBJ databases">
        <authorList>
            <person name="Quirk P.G."/>
            <person name="Krulwich T.A."/>
        </authorList>
    </citation>
    <scope>NUCLEOTIDE SEQUENCE [LARGE SCALE GENOMIC DNA]</scope>
    <source>
        <strain evidence="11 12">CC-BB4</strain>
    </source>
</reference>
<evidence type="ECO:0000256" key="6">
    <source>
        <dbReference type="ARBA" id="ARBA00037589"/>
    </source>
</evidence>
<evidence type="ECO:0000256" key="8">
    <source>
        <dbReference type="ARBA" id="ARBA00048617"/>
    </source>
</evidence>
<evidence type="ECO:0000256" key="4">
    <source>
        <dbReference type="ARBA" id="ARBA00023239"/>
    </source>
</evidence>
<evidence type="ECO:0000256" key="3">
    <source>
        <dbReference type="ARBA" id="ARBA00013109"/>
    </source>
</evidence>
<evidence type="ECO:0000256" key="9">
    <source>
        <dbReference type="RuleBase" id="RU366031"/>
    </source>
</evidence>